<dbReference type="Proteomes" id="UP001148018">
    <property type="component" value="Unassembled WGS sequence"/>
</dbReference>
<keyword evidence="1" id="KW-1133">Transmembrane helix</keyword>
<gene>
    <name evidence="2" type="ORF">NHX12_032303</name>
</gene>
<keyword evidence="1" id="KW-0812">Transmembrane</keyword>
<evidence type="ECO:0000313" key="2">
    <source>
        <dbReference type="EMBL" id="KAJ3601332.1"/>
    </source>
</evidence>
<dbReference type="GO" id="GO:0016020">
    <property type="term" value="C:membrane"/>
    <property type="evidence" value="ECO:0007669"/>
    <property type="project" value="InterPro"/>
</dbReference>
<reference evidence="2" key="1">
    <citation type="submission" date="2022-07" db="EMBL/GenBank/DDBJ databases">
        <title>Chromosome-level genome of Muraenolepis orangiensis.</title>
        <authorList>
            <person name="Kim J."/>
        </authorList>
    </citation>
    <scope>NUCLEOTIDE SEQUENCE</scope>
    <source>
        <strain evidence="2">KU_S4_2022</strain>
        <tissue evidence="2">Muscle</tissue>
    </source>
</reference>
<name>A0A9Q0II39_9TELE</name>
<protein>
    <submittedName>
        <fullName evidence="2">Uncharacterized protein</fullName>
    </submittedName>
</protein>
<evidence type="ECO:0000313" key="3">
    <source>
        <dbReference type="Proteomes" id="UP001148018"/>
    </source>
</evidence>
<dbReference type="PROSITE" id="PS50267">
    <property type="entry name" value="NA_NEUROTRAN_SYMP_3"/>
    <property type="match status" value="1"/>
</dbReference>
<dbReference type="AlphaFoldDB" id="A0A9Q0II39"/>
<keyword evidence="3" id="KW-1185">Reference proteome</keyword>
<dbReference type="InterPro" id="IPR000175">
    <property type="entry name" value="Na/ntran_symport"/>
</dbReference>
<comment type="caution">
    <text evidence="2">The sequence shown here is derived from an EMBL/GenBank/DDBJ whole genome shotgun (WGS) entry which is preliminary data.</text>
</comment>
<dbReference type="OrthoDB" id="6581954at2759"/>
<sequence>MVEYEPLTSNRGHRYPGWAYGLGWGLTLSSVLMMPLWAVLNLWRTKGSLRQRLSVLCRPVEGTASTLQEFTAGLPDPDDMNL</sequence>
<feature type="transmembrane region" description="Helical" evidence="1">
    <location>
        <begin position="20"/>
        <end position="43"/>
    </location>
</feature>
<accession>A0A9Q0II39</accession>
<evidence type="ECO:0000256" key="1">
    <source>
        <dbReference type="SAM" id="Phobius"/>
    </source>
</evidence>
<organism evidence="2 3">
    <name type="scientific">Muraenolepis orangiensis</name>
    <name type="common">Patagonian moray cod</name>
    <dbReference type="NCBI Taxonomy" id="630683"/>
    <lineage>
        <taxon>Eukaryota</taxon>
        <taxon>Metazoa</taxon>
        <taxon>Chordata</taxon>
        <taxon>Craniata</taxon>
        <taxon>Vertebrata</taxon>
        <taxon>Euteleostomi</taxon>
        <taxon>Actinopterygii</taxon>
        <taxon>Neopterygii</taxon>
        <taxon>Teleostei</taxon>
        <taxon>Neoteleostei</taxon>
        <taxon>Acanthomorphata</taxon>
        <taxon>Zeiogadaria</taxon>
        <taxon>Gadariae</taxon>
        <taxon>Gadiformes</taxon>
        <taxon>Muraenolepidoidei</taxon>
        <taxon>Muraenolepididae</taxon>
        <taxon>Muraenolepis</taxon>
    </lineage>
</organism>
<dbReference type="EMBL" id="JANIIK010000047">
    <property type="protein sequence ID" value="KAJ3601332.1"/>
    <property type="molecule type" value="Genomic_DNA"/>
</dbReference>
<keyword evidence="1" id="KW-0472">Membrane</keyword>
<proteinExistence type="predicted"/>